<organism evidence="3 4">
    <name type="scientific">Candidatus Sysuiplasma superficiale</name>
    <dbReference type="NCBI Taxonomy" id="2823368"/>
    <lineage>
        <taxon>Archaea</taxon>
        <taxon>Methanobacteriati</taxon>
        <taxon>Thermoplasmatota</taxon>
        <taxon>Thermoplasmata</taxon>
        <taxon>Candidatus Sysuiplasmatales</taxon>
        <taxon>Candidatus Sysuiplasmataceae</taxon>
        <taxon>Candidatus Sysuiplasma</taxon>
    </lineage>
</organism>
<dbReference type="Proteomes" id="UP000750197">
    <property type="component" value="Unassembled WGS sequence"/>
</dbReference>
<proteinExistence type="predicted"/>
<dbReference type="Proteomes" id="UP000716004">
    <property type="component" value="Unassembled WGS sequence"/>
</dbReference>
<dbReference type="AlphaFoldDB" id="A0A8J7YTJ4"/>
<dbReference type="EMBL" id="JAGVSJ010000019">
    <property type="protein sequence ID" value="MBX8632278.1"/>
    <property type="molecule type" value="Genomic_DNA"/>
</dbReference>
<feature type="domain" description="DUF8156" evidence="1">
    <location>
        <begin position="1"/>
        <end position="78"/>
    </location>
</feature>
<dbReference type="InterPro" id="IPR058469">
    <property type="entry name" value="DUF8156"/>
</dbReference>
<reference evidence="3" key="1">
    <citation type="submission" date="2021-05" db="EMBL/GenBank/DDBJ databases">
        <title>Genomic insights into ecological role and evolution of a novel Thermoplasmata order Candidatus Sysuiplasmatales.</title>
        <authorList>
            <person name="Yuan Y."/>
        </authorList>
    </citation>
    <scope>NUCLEOTIDE SEQUENCE</scope>
    <source>
        <strain evidence="3">TUT19-bin139</strain>
        <strain evidence="2">YP2-bin.285</strain>
    </source>
</reference>
<protein>
    <recommendedName>
        <fullName evidence="1">DUF8156 domain-containing protein</fullName>
    </recommendedName>
</protein>
<evidence type="ECO:0000313" key="3">
    <source>
        <dbReference type="EMBL" id="MBX8644369.1"/>
    </source>
</evidence>
<dbReference type="Pfam" id="PF26485">
    <property type="entry name" value="DUF8156"/>
    <property type="match status" value="1"/>
</dbReference>
<evidence type="ECO:0000313" key="2">
    <source>
        <dbReference type="EMBL" id="MBX8632278.1"/>
    </source>
</evidence>
<evidence type="ECO:0000259" key="1">
    <source>
        <dbReference type="Pfam" id="PF26485"/>
    </source>
</evidence>
<name>A0A8J7YTJ4_9ARCH</name>
<comment type="caution">
    <text evidence="3">The sequence shown here is derived from an EMBL/GenBank/DDBJ whole genome shotgun (WGS) entry which is preliminary data.</text>
</comment>
<accession>A0A8J7YTJ4</accession>
<dbReference type="EMBL" id="JAHEAC010000057">
    <property type="protein sequence ID" value="MBX8644369.1"/>
    <property type="molecule type" value="Genomic_DNA"/>
</dbReference>
<evidence type="ECO:0000313" key="4">
    <source>
        <dbReference type="Proteomes" id="UP000750197"/>
    </source>
</evidence>
<gene>
    <name evidence="2" type="ORF">J9259_07175</name>
    <name evidence="3" type="ORF">KIY12_06590</name>
</gene>
<sequence length="81" mass="9567">MGRTVPTFREEMERIVARWEKFGRAMRSEDRPYLERVISKARRNAAASSYSAMLNPVEGMLLSVLIEQEKEIDGLRNRYRF</sequence>